<name>A0ABQ5RUR1_9CHLO</name>
<dbReference type="Gene3D" id="1.10.510.10">
    <property type="entry name" value="Transferase(Phosphotransferase) domain 1"/>
    <property type="match status" value="1"/>
</dbReference>
<dbReference type="EC" id="2.7.11.22" evidence="2"/>
<proteinExistence type="inferred from homology"/>
<organism evidence="11 12">
    <name type="scientific">Volvox africanus</name>
    <dbReference type="NCBI Taxonomy" id="51714"/>
    <lineage>
        <taxon>Eukaryota</taxon>
        <taxon>Viridiplantae</taxon>
        <taxon>Chlorophyta</taxon>
        <taxon>core chlorophytes</taxon>
        <taxon>Chlorophyceae</taxon>
        <taxon>CS clade</taxon>
        <taxon>Chlamydomonadales</taxon>
        <taxon>Volvocaceae</taxon>
        <taxon>Volvox</taxon>
    </lineage>
</organism>
<dbReference type="EMBL" id="BSDZ01000008">
    <property type="protein sequence ID" value="GLI60816.1"/>
    <property type="molecule type" value="Genomic_DNA"/>
</dbReference>
<gene>
    <name evidence="11" type="ORF">VaNZ11_002922</name>
</gene>
<evidence type="ECO:0000256" key="9">
    <source>
        <dbReference type="ARBA" id="ARBA00047811"/>
    </source>
</evidence>
<keyword evidence="6" id="KW-0547">Nucleotide-binding</keyword>
<keyword evidence="7" id="KW-0418">Kinase</keyword>
<reference evidence="11 12" key="1">
    <citation type="journal article" date="2023" name="IScience">
        <title>Expanded male sex-determining region conserved during the evolution of homothallism in the green alga Volvox.</title>
        <authorList>
            <person name="Yamamoto K."/>
            <person name="Matsuzaki R."/>
            <person name="Mahakham W."/>
            <person name="Heman W."/>
            <person name="Sekimoto H."/>
            <person name="Kawachi M."/>
            <person name="Minakuchi Y."/>
            <person name="Toyoda A."/>
            <person name="Nozaki H."/>
        </authorList>
    </citation>
    <scope>NUCLEOTIDE SEQUENCE [LARGE SCALE GENOMIC DNA]</scope>
    <source>
        <strain evidence="11 12">NIES-4468</strain>
    </source>
</reference>
<keyword evidence="3" id="KW-0723">Serine/threonine-protein kinase</keyword>
<evidence type="ECO:0000256" key="2">
    <source>
        <dbReference type="ARBA" id="ARBA00012425"/>
    </source>
</evidence>
<comment type="caution">
    <text evidence="11">The sequence shown here is derived from an EMBL/GenBank/DDBJ whole genome shotgun (WGS) entry which is preliminary data.</text>
</comment>
<evidence type="ECO:0000256" key="5">
    <source>
        <dbReference type="ARBA" id="ARBA00022679"/>
    </source>
</evidence>
<protein>
    <recommendedName>
        <fullName evidence="2">cyclin-dependent kinase</fullName>
        <ecNumber evidence="2">2.7.11.22</ecNumber>
    </recommendedName>
</protein>
<evidence type="ECO:0000256" key="10">
    <source>
        <dbReference type="ARBA" id="ARBA00048367"/>
    </source>
</evidence>
<dbReference type="SUPFAM" id="SSF56112">
    <property type="entry name" value="Protein kinase-like (PK-like)"/>
    <property type="match status" value="1"/>
</dbReference>
<dbReference type="PANTHER" id="PTHR24056">
    <property type="entry name" value="CELL DIVISION PROTEIN KINASE"/>
    <property type="match status" value="1"/>
</dbReference>
<keyword evidence="12" id="KW-1185">Reference proteome</keyword>
<comment type="catalytic activity">
    <reaction evidence="9">
        <text>L-threonyl-[protein] + ATP = O-phospho-L-threonyl-[protein] + ADP + H(+)</text>
        <dbReference type="Rhea" id="RHEA:46608"/>
        <dbReference type="Rhea" id="RHEA-COMP:11060"/>
        <dbReference type="Rhea" id="RHEA-COMP:11605"/>
        <dbReference type="ChEBI" id="CHEBI:15378"/>
        <dbReference type="ChEBI" id="CHEBI:30013"/>
        <dbReference type="ChEBI" id="CHEBI:30616"/>
        <dbReference type="ChEBI" id="CHEBI:61977"/>
        <dbReference type="ChEBI" id="CHEBI:456216"/>
        <dbReference type="EC" id="2.7.11.22"/>
    </reaction>
</comment>
<comment type="similarity">
    <text evidence="1">Belongs to the protein kinase superfamily. CMGC Ser/Thr protein kinase family. CDC2/CDKX subfamily.</text>
</comment>
<evidence type="ECO:0000256" key="8">
    <source>
        <dbReference type="ARBA" id="ARBA00022840"/>
    </source>
</evidence>
<feature type="non-terminal residue" evidence="11">
    <location>
        <position position="1"/>
    </location>
</feature>
<comment type="catalytic activity">
    <reaction evidence="10">
        <text>L-seryl-[protein] + ATP = O-phospho-L-seryl-[protein] + ADP + H(+)</text>
        <dbReference type="Rhea" id="RHEA:17989"/>
        <dbReference type="Rhea" id="RHEA-COMP:9863"/>
        <dbReference type="Rhea" id="RHEA-COMP:11604"/>
        <dbReference type="ChEBI" id="CHEBI:15378"/>
        <dbReference type="ChEBI" id="CHEBI:29999"/>
        <dbReference type="ChEBI" id="CHEBI:30616"/>
        <dbReference type="ChEBI" id="CHEBI:83421"/>
        <dbReference type="ChEBI" id="CHEBI:456216"/>
        <dbReference type="EC" id="2.7.11.22"/>
    </reaction>
</comment>
<keyword evidence="4" id="KW-0597">Phosphoprotein</keyword>
<sequence length="107" mass="12494">DMSHKWRMRHAVQEIDTLIKIFEKLGTPDVSSWPGLADLPHWRPTLPRFRARPWEEIAPRLDPQGRDLMRRMLEYDPAQRITAAAALRHPYFDNIADLLAEPPDLST</sequence>
<dbReference type="InterPro" id="IPR011009">
    <property type="entry name" value="Kinase-like_dom_sf"/>
</dbReference>
<evidence type="ECO:0000256" key="3">
    <source>
        <dbReference type="ARBA" id="ARBA00022527"/>
    </source>
</evidence>
<keyword evidence="5" id="KW-0808">Transferase</keyword>
<evidence type="ECO:0000256" key="1">
    <source>
        <dbReference type="ARBA" id="ARBA00006485"/>
    </source>
</evidence>
<evidence type="ECO:0000313" key="12">
    <source>
        <dbReference type="Proteomes" id="UP001165090"/>
    </source>
</evidence>
<dbReference type="Proteomes" id="UP001165090">
    <property type="component" value="Unassembled WGS sequence"/>
</dbReference>
<evidence type="ECO:0000313" key="11">
    <source>
        <dbReference type="EMBL" id="GLI60816.1"/>
    </source>
</evidence>
<keyword evidence="8" id="KW-0067">ATP-binding</keyword>
<evidence type="ECO:0000256" key="4">
    <source>
        <dbReference type="ARBA" id="ARBA00022553"/>
    </source>
</evidence>
<evidence type="ECO:0000256" key="6">
    <source>
        <dbReference type="ARBA" id="ARBA00022741"/>
    </source>
</evidence>
<dbReference type="PANTHER" id="PTHR24056:SF548">
    <property type="entry name" value="CYCLIN-DEPENDENT KINASE A-1"/>
    <property type="match status" value="1"/>
</dbReference>
<dbReference type="InterPro" id="IPR050108">
    <property type="entry name" value="CDK"/>
</dbReference>
<accession>A0ABQ5RUR1</accession>
<evidence type="ECO:0000256" key="7">
    <source>
        <dbReference type="ARBA" id="ARBA00022777"/>
    </source>
</evidence>